<dbReference type="InterPro" id="IPR009851">
    <property type="entry name" value="Mod_r"/>
</dbReference>
<comment type="caution">
    <text evidence="8">The sequence shown here is derived from an EMBL/GenBank/DDBJ whole genome shotgun (WGS) entry which is preliminary data.</text>
</comment>
<dbReference type="GO" id="GO:0000813">
    <property type="term" value="C:ESCRT I complex"/>
    <property type="evidence" value="ECO:0007669"/>
    <property type="project" value="UniProtKB-ARBA"/>
</dbReference>
<comment type="similarity">
    <text evidence="2">Belongs to the VPS37 family.</text>
</comment>
<sequence>MTDITITPTKIEDINHHINKLSINELKPLPLPKNLELLPNRSFEEFVNDKELVQGYVKQLDTYKKEQEELLKQLSTIDHLLSNEISQLIKNYKEVTNKILQQIQSIQIIYQEFLNLETYQYQMLSSNYNQQTLKNKFKLLIEQNNQESLQLIKQLETSSKPELNESEFAQFIDDFRSSRKEYHYRKEKLNRWNEERVSGFL</sequence>
<dbReference type="EMBL" id="JAGSYN010000057">
    <property type="protein sequence ID" value="KAG7664941.1"/>
    <property type="molecule type" value="Genomic_DNA"/>
</dbReference>
<evidence type="ECO:0000256" key="3">
    <source>
        <dbReference type="ARBA" id="ARBA00022448"/>
    </source>
</evidence>
<dbReference type="RefSeq" id="XP_049265173.1">
    <property type="nucleotide sequence ID" value="XM_049405189.1"/>
</dbReference>
<evidence type="ECO:0000256" key="5">
    <source>
        <dbReference type="ARBA" id="ARBA00022927"/>
    </source>
</evidence>
<keyword evidence="3 6" id="KW-0813">Transport</keyword>
<proteinExistence type="inferred from homology"/>
<name>A0A8J5QHW3_9ASCO</name>
<keyword evidence="4" id="KW-0967">Endosome</keyword>
<dbReference type="GeneID" id="73468328"/>
<accession>A0A8J5QHW3</accession>
<dbReference type="Pfam" id="PF07200">
    <property type="entry name" value="Mod_r"/>
    <property type="match status" value="1"/>
</dbReference>
<feature type="domain" description="VPS37 C-terminal" evidence="7">
    <location>
        <begin position="111"/>
        <end position="201"/>
    </location>
</feature>
<evidence type="ECO:0000259" key="7">
    <source>
        <dbReference type="PROSITE" id="PS51314"/>
    </source>
</evidence>
<dbReference type="PROSITE" id="PS51314">
    <property type="entry name" value="VPS37_C"/>
    <property type="match status" value="1"/>
</dbReference>
<protein>
    <recommendedName>
        <fullName evidence="7">VPS37 C-terminal domain-containing protein</fullName>
    </recommendedName>
</protein>
<evidence type="ECO:0000256" key="4">
    <source>
        <dbReference type="ARBA" id="ARBA00022753"/>
    </source>
</evidence>
<dbReference type="AlphaFoldDB" id="A0A8J5QHW3"/>
<keyword evidence="5 6" id="KW-0653">Protein transport</keyword>
<evidence type="ECO:0000256" key="6">
    <source>
        <dbReference type="PROSITE-ProRule" id="PRU00646"/>
    </source>
</evidence>
<dbReference type="OrthoDB" id="10260857at2759"/>
<evidence type="ECO:0000313" key="8">
    <source>
        <dbReference type="EMBL" id="KAG7664941.1"/>
    </source>
</evidence>
<dbReference type="GO" id="GO:0015031">
    <property type="term" value="P:protein transport"/>
    <property type="evidence" value="ECO:0007669"/>
    <property type="project" value="UniProtKB-UniRule"/>
</dbReference>
<dbReference type="Proteomes" id="UP000694255">
    <property type="component" value="Unassembled WGS sequence"/>
</dbReference>
<evidence type="ECO:0000256" key="1">
    <source>
        <dbReference type="ARBA" id="ARBA00004177"/>
    </source>
</evidence>
<evidence type="ECO:0000256" key="2">
    <source>
        <dbReference type="ARBA" id="ARBA00007617"/>
    </source>
</evidence>
<reference evidence="8 9" key="1">
    <citation type="journal article" date="2021" name="DNA Res.">
        <title>Genome analysis of Candida subhashii reveals its hybrid nature and dual mitochondrial genome conformations.</title>
        <authorList>
            <person name="Mixao V."/>
            <person name="Hegedusova E."/>
            <person name="Saus E."/>
            <person name="Pryszcz L.P."/>
            <person name="Cillingova A."/>
            <person name="Nosek J."/>
            <person name="Gabaldon T."/>
        </authorList>
    </citation>
    <scope>NUCLEOTIDE SEQUENCE [LARGE SCALE GENOMIC DNA]</scope>
    <source>
        <strain evidence="8 9">CBS 10753</strain>
    </source>
</reference>
<comment type="subcellular location">
    <subcellularLocation>
        <location evidence="1">Endosome</location>
    </subcellularLocation>
</comment>
<organism evidence="8 9">
    <name type="scientific">[Candida] subhashii</name>
    <dbReference type="NCBI Taxonomy" id="561895"/>
    <lineage>
        <taxon>Eukaryota</taxon>
        <taxon>Fungi</taxon>
        <taxon>Dikarya</taxon>
        <taxon>Ascomycota</taxon>
        <taxon>Saccharomycotina</taxon>
        <taxon>Pichiomycetes</taxon>
        <taxon>Debaryomycetaceae</taxon>
        <taxon>Spathaspora</taxon>
    </lineage>
</organism>
<keyword evidence="9" id="KW-1185">Reference proteome</keyword>
<gene>
    <name evidence="8" type="ORF">J8A68_001527</name>
</gene>
<evidence type="ECO:0000313" key="9">
    <source>
        <dbReference type="Proteomes" id="UP000694255"/>
    </source>
</evidence>